<dbReference type="KEGG" id="aup:AsAng_0033450"/>
<dbReference type="Gene3D" id="3.40.50.300">
    <property type="entry name" value="P-loop containing nucleotide triphosphate hydrolases"/>
    <property type="match status" value="1"/>
</dbReference>
<dbReference type="AlphaFoldDB" id="A0A916DTK2"/>
<keyword evidence="2" id="KW-0418">Kinase</keyword>
<dbReference type="PRINTS" id="PR00988">
    <property type="entry name" value="URIDINKINASE"/>
</dbReference>
<dbReference type="Proteomes" id="UP001060919">
    <property type="component" value="Chromosome"/>
</dbReference>
<protein>
    <submittedName>
        <fullName evidence="2">Uridine kinase</fullName>
    </submittedName>
</protein>
<evidence type="ECO:0000313" key="3">
    <source>
        <dbReference type="Proteomes" id="UP001060919"/>
    </source>
</evidence>
<name>A0A916DTK2_9BACT</name>
<evidence type="ECO:0000313" key="2">
    <source>
        <dbReference type="EMBL" id="BDS12621.1"/>
    </source>
</evidence>
<dbReference type="GO" id="GO:0005524">
    <property type="term" value="F:ATP binding"/>
    <property type="evidence" value="ECO:0007669"/>
    <property type="project" value="InterPro"/>
</dbReference>
<organism evidence="2 3">
    <name type="scientific">Aureispira anguillae</name>
    <dbReference type="NCBI Taxonomy" id="2864201"/>
    <lineage>
        <taxon>Bacteria</taxon>
        <taxon>Pseudomonadati</taxon>
        <taxon>Bacteroidota</taxon>
        <taxon>Saprospiria</taxon>
        <taxon>Saprospirales</taxon>
        <taxon>Saprospiraceae</taxon>
        <taxon>Aureispira</taxon>
    </lineage>
</organism>
<keyword evidence="3" id="KW-1185">Reference proteome</keyword>
<gene>
    <name evidence="2" type="ORF">AsAng_0033450</name>
</gene>
<sequence length="209" mass="24554">MQKPFLIGLTGVSGSGKTTFLKRLETIFGKDELCVISQDNYYKPREEQLIDDEGIRNFDLPTSINRAEFYQDILELLAGKTVVRQEYTFNNDLAVPKMLEFPPCPIILIEGIFIYHYKEIKDLMDLKLFLHVKETTALSRRIRRDRIERNYPLEDVLYRYKNHVLPTYERYIKPFQYEADLIINNSDNFDAGLNVVVTYLQSVLKTRKG</sequence>
<reference evidence="2" key="1">
    <citation type="submission" date="2022-09" db="EMBL/GenBank/DDBJ databases">
        <title>Aureispira anguillicida sp. nov., isolated from Leptocephalus of Japanese eel Anguilla japonica.</title>
        <authorList>
            <person name="Yuasa K."/>
            <person name="Mekata T."/>
            <person name="Ikunari K."/>
        </authorList>
    </citation>
    <scope>NUCLEOTIDE SEQUENCE</scope>
    <source>
        <strain evidence="2">EL160426</strain>
    </source>
</reference>
<dbReference type="InterPro" id="IPR027417">
    <property type="entry name" value="P-loop_NTPase"/>
</dbReference>
<dbReference type="GO" id="GO:0016301">
    <property type="term" value="F:kinase activity"/>
    <property type="evidence" value="ECO:0007669"/>
    <property type="project" value="UniProtKB-KW"/>
</dbReference>
<evidence type="ECO:0000259" key="1">
    <source>
        <dbReference type="Pfam" id="PF00485"/>
    </source>
</evidence>
<dbReference type="EMBL" id="AP026867">
    <property type="protein sequence ID" value="BDS12621.1"/>
    <property type="molecule type" value="Genomic_DNA"/>
</dbReference>
<feature type="domain" description="Phosphoribulokinase/uridine kinase" evidence="1">
    <location>
        <begin position="6"/>
        <end position="185"/>
    </location>
</feature>
<proteinExistence type="predicted"/>
<keyword evidence="2" id="KW-0808">Transferase</keyword>
<dbReference type="PANTHER" id="PTHR10285">
    <property type="entry name" value="URIDINE KINASE"/>
    <property type="match status" value="1"/>
</dbReference>
<accession>A0A916DTK2</accession>
<dbReference type="RefSeq" id="WP_264787984.1">
    <property type="nucleotide sequence ID" value="NZ_AP026867.1"/>
</dbReference>
<dbReference type="Pfam" id="PF00485">
    <property type="entry name" value="PRK"/>
    <property type="match status" value="1"/>
</dbReference>
<dbReference type="SUPFAM" id="SSF52540">
    <property type="entry name" value="P-loop containing nucleoside triphosphate hydrolases"/>
    <property type="match status" value="1"/>
</dbReference>
<dbReference type="InterPro" id="IPR006083">
    <property type="entry name" value="PRK/URK"/>
</dbReference>